<protein>
    <recommendedName>
        <fullName evidence="3 8">Dihydrofolate reductase</fullName>
        <ecNumber evidence="3 8">1.5.1.3</ecNumber>
    </recommendedName>
</protein>
<dbReference type="Pfam" id="PF00186">
    <property type="entry name" value="DHFR_1"/>
    <property type="match status" value="1"/>
</dbReference>
<dbReference type="GO" id="GO:0046654">
    <property type="term" value="P:tetrahydrofolate biosynthetic process"/>
    <property type="evidence" value="ECO:0007669"/>
    <property type="project" value="UniProtKB-UniPathway"/>
</dbReference>
<dbReference type="Proteomes" id="UP000199373">
    <property type="component" value="Unassembled WGS sequence"/>
</dbReference>
<evidence type="ECO:0000256" key="7">
    <source>
        <dbReference type="ARBA" id="ARBA00025067"/>
    </source>
</evidence>
<sequence length="165" mass="19058">MISIIANVARNRAIGFKNKLIYWLPNDMKRFKSLTTGHTIIMGRNTYLSLPKGALPNRRNIVLSRQYRSGEFPNPPGCETFASLEEALKHCAADEDIYIIGGASVYRQAMPIADRLCLTEVDDTPAEADTFFPSYKDDWKETWRENHETDERHAHRYAFVDYIRK</sequence>
<dbReference type="PROSITE" id="PS51330">
    <property type="entry name" value="DHFR_2"/>
    <property type="match status" value="1"/>
</dbReference>
<dbReference type="GO" id="GO:0006730">
    <property type="term" value="P:one-carbon metabolic process"/>
    <property type="evidence" value="ECO:0007669"/>
    <property type="project" value="UniProtKB-KW"/>
</dbReference>
<evidence type="ECO:0000313" key="10">
    <source>
        <dbReference type="EMBL" id="SEW05179.1"/>
    </source>
</evidence>
<evidence type="ECO:0000313" key="11">
    <source>
        <dbReference type="Proteomes" id="UP000199373"/>
    </source>
</evidence>
<evidence type="ECO:0000259" key="9">
    <source>
        <dbReference type="PROSITE" id="PS51330"/>
    </source>
</evidence>
<dbReference type="InterPro" id="IPR012259">
    <property type="entry name" value="DHFR"/>
</dbReference>
<dbReference type="PRINTS" id="PR00070">
    <property type="entry name" value="DHFR"/>
</dbReference>
<keyword evidence="11" id="KW-1185">Reference proteome</keyword>
<dbReference type="InterPro" id="IPR001796">
    <property type="entry name" value="DHFR_dom"/>
</dbReference>
<proteinExistence type="inferred from homology"/>
<dbReference type="EMBL" id="FOIQ01000003">
    <property type="protein sequence ID" value="SEW05179.1"/>
    <property type="molecule type" value="Genomic_DNA"/>
</dbReference>
<evidence type="ECO:0000256" key="1">
    <source>
        <dbReference type="ARBA" id="ARBA00004903"/>
    </source>
</evidence>
<comment type="pathway">
    <text evidence="1 8">Cofactor biosynthesis; tetrahydrofolate biosynthesis; 5,6,7,8-tetrahydrofolate from 7,8-dihydrofolate: step 1/1.</text>
</comment>
<dbReference type="GO" id="GO:0070401">
    <property type="term" value="F:NADP+ binding"/>
    <property type="evidence" value="ECO:0007669"/>
    <property type="project" value="UniProtKB-ARBA"/>
</dbReference>
<dbReference type="InterPro" id="IPR024072">
    <property type="entry name" value="DHFR-like_dom_sf"/>
</dbReference>
<evidence type="ECO:0000256" key="5">
    <source>
        <dbReference type="ARBA" id="ARBA00022857"/>
    </source>
</evidence>
<dbReference type="UniPathway" id="UPA00077">
    <property type="reaction ID" value="UER00158"/>
</dbReference>
<gene>
    <name evidence="10" type="ORF">SAMN04487850_1350</name>
</gene>
<evidence type="ECO:0000256" key="6">
    <source>
        <dbReference type="ARBA" id="ARBA00023002"/>
    </source>
</evidence>
<dbReference type="Gene3D" id="3.40.430.10">
    <property type="entry name" value="Dihydrofolate Reductase, subunit A"/>
    <property type="match status" value="1"/>
</dbReference>
<dbReference type="PANTHER" id="PTHR48069:SF3">
    <property type="entry name" value="DIHYDROFOLATE REDUCTASE"/>
    <property type="match status" value="1"/>
</dbReference>
<dbReference type="GO" id="GO:0004146">
    <property type="term" value="F:dihydrofolate reductase activity"/>
    <property type="evidence" value="ECO:0007669"/>
    <property type="project" value="UniProtKB-EC"/>
</dbReference>
<dbReference type="GO" id="GO:0046655">
    <property type="term" value="P:folic acid metabolic process"/>
    <property type="evidence" value="ECO:0007669"/>
    <property type="project" value="TreeGrafter"/>
</dbReference>
<reference evidence="10 11" key="1">
    <citation type="submission" date="2016-10" db="EMBL/GenBank/DDBJ databases">
        <authorList>
            <person name="de Groot N.N."/>
        </authorList>
    </citation>
    <scope>NUCLEOTIDE SEQUENCE [LARGE SCALE GENOMIC DNA]</scope>
    <source>
        <strain evidence="10 11">TC2-24</strain>
    </source>
</reference>
<dbReference type="RefSeq" id="WP_091915524.1">
    <property type="nucleotide sequence ID" value="NZ_FOIQ01000003.1"/>
</dbReference>
<keyword evidence="6 8" id="KW-0560">Oxidoreductase</keyword>
<dbReference type="PIRSF" id="PIRSF000194">
    <property type="entry name" value="DHFR"/>
    <property type="match status" value="1"/>
</dbReference>
<comment type="function">
    <text evidence="7 8">Key enzyme in folate metabolism. Catalyzes an essential reaction for de novo glycine and purine synthesis, and for DNA precursor synthesis.</text>
</comment>
<keyword evidence="5 8" id="KW-0521">NADP</keyword>
<organism evidence="10 11">
    <name type="scientific">Prevotella aff. ruminicola Tc2-24</name>
    <dbReference type="NCBI Taxonomy" id="81582"/>
    <lineage>
        <taxon>Bacteria</taxon>
        <taxon>Pseudomonadati</taxon>
        <taxon>Bacteroidota</taxon>
        <taxon>Bacteroidia</taxon>
        <taxon>Bacteroidales</taxon>
        <taxon>Prevotellaceae</taxon>
        <taxon>Prevotella</taxon>
    </lineage>
</organism>
<dbReference type="GO" id="GO:0005829">
    <property type="term" value="C:cytosol"/>
    <property type="evidence" value="ECO:0007669"/>
    <property type="project" value="TreeGrafter"/>
</dbReference>
<keyword evidence="4 8" id="KW-0554">One-carbon metabolism</keyword>
<evidence type="ECO:0000256" key="2">
    <source>
        <dbReference type="ARBA" id="ARBA00009539"/>
    </source>
</evidence>
<dbReference type="EC" id="1.5.1.3" evidence="3 8"/>
<dbReference type="GO" id="GO:0046452">
    <property type="term" value="P:dihydrofolate metabolic process"/>
    <property type="evidence" value="ECO:0007669"/>
    <property type="project" value="TreeGrafter"/>
</dbReference>
<name>A0A1I0NW16_9BACT</name>
<feature type="domain" description="DHFR" evidence="9">
    <location>
        <begin position="1"/>
        <end position="164"/>
    </location>
</feature>
<comment type="similarity">
    <text evidence="2 8">Belongs to the dihydrofolate reductase family.</text>
</comment>
<accession>A0A1I0NW16</accession>
<dbReference type="FunFam" id="3.40.430.10:FF:000001">
    <property type="entry name" value="Dihydrofolate reductase"/>
    <property type="match status" value="1"/>
</dbReference>
<evidence type="ECO:0000256" key="3">
    <source>
        <dbReference type="ARBA" id="ARBA00012856"/>
    </source>
</evidence>
<dbReference type="SUPFAM" id="SSF53597">
    <property type="entry name" value="Dihydrofolate reductase-like"/>
    <property type="match status" value="1"/>
</dbReference>
<dbReference type="PANTHER" id="PTHR48069">
    <property type="entry name" value="DIHYDROFOLATE REDUCTASE"/>
    <property type="match status" value="1"/>
</dbReference>
<dbReference type="CDD" id="cd00209">
    <property type="entry name" value="DHFR"/>
    <property type="match status" value="1"/>
</dbReference>
<comment type="catalytic activity">
    <reaction evidence="8">
        <text>(6S)-5,6,7,8-tetrahydrofolate + NADP(+) = 7,8-dihydrofolate + NADPH + H(+)</text>
        <dbReference type="Rhea" id="RHEA:15009"/>
        <dbReference type="ChEBI" id="CHEBI:15378"/>
        <dbReference type="ChEBI" id="CHEBI:57451"/>
        <dbReference type="ChEBI" id="CHEBI:57453"/>
        <dbReference type="ChEBI" id="CHEBI:57783"/>
        <dbReference type="ChEBI" id="CHEBI:58349"/>
        <dbReference type="EC" id="1.5.1.3"/>
    </reaction>
</comment>
<dbReference type="AlphaFoldDB" id="A0A1I0NW16"/>
<evidence type="ECO:0000256" key="4">
    <source>
        <dbReference type="ARBA" id="ARBA00022563"/>
    </source>
</evidence>
<evidence type="ECO:0000256" key="8">
    <source>
        <dbReference type="PIRNR" id="PIRNR000194"/>
    </source>
</evidence>